<dbReference type="KEGG" id="parb:CJU94_38950"/>
<evidence type="ECO:0000256" key="4">
    <source>
        <dbReference type="ARBA" id="ARBA00023033"/>
    </source>
</evidence>
<name>A0A248VYM0_9BURK</name>
<dbReference type="CDD" id="cd01095">
    <property type="entry name" value="Nitrilotriacetate_monoxgenase"/>
    <property type="match status" value="1"/>
</dbReference>
<dbReference type="AlphaFoldDB" id="A0A248VYM0"/>
<dbReference type="PIRSF" id="PIRSF000337">
    <property type="entry name" value="NTA_MOA"/>
    <property type="match status" value="1"/>
</dbReference>
<evidence type="ECO:0000313" key="9">
    <source>
        <dbReference type="Proteomes" id="UP000215158"/>
    </source>
</evidence>
<dbReference type="EMBL" id="CP022993">
    <property type="protein sequence ID" value="ASW04146.1"/>
    <property type="molecule type" value="Genomic_DNA"/>
</dbReference>
<feature type="binding site" evidence="6">
    <location>
        <position position="53"/>
    </location>
    <ligand>
        <name>FMN</name>
        <dbReference type="ChEBI" id="CHEBI:58210"/>
    </ligand>
</feature>
<gene>
    <name evidence="8" type="ORF">CJU94_38950</name>
</gene>
<sequence length="426" mass="47096">MHLIAFLMTGPTSHHHGMWRHPESENSFLDAERWRTLARTLERGKFDAFFFADALAFYNPTIMERGGQMSLLDPVPLIAMMAQATRHIGLGVTLSTSFFTPFGIARSLGSMDVLSGGRIAWNVVTSVSDREAQQFGMASLLPRNERYERADEVVRICMDLWESWSDGALVIDKASGVFIDPQKLMSTSVHGKYVGANGIFPVPPSPQRHPVIMQAGSSPRGRDFAAKWSELVFTLQHSLGDMQVFYEDMKQRVASVGRAREDCCILTSVDPIIGETESIAREKQAFINDLVDPDLGIALASAHTGIDLTRYPKDQPIEDIQVEEGSRGSFDVILQGSKRGGLTLEQAAKHFATSELCPQIVGTAETVADQLQAMFEAKGCDGFILTPTEMPGSFETFTRSVVPILQKRGVFRTEYPGTTLRETIRS</sequence>
<dbReference type="Proteomes" id="UP000215158">
    <property type="component" value="Plasmid pBN3"/>
</dbReference>
<evidence type="ECO:0000259" key="7">
    <source>
        <dbReference type="Pfam" id="PF00296"/>
    </source>
</evidence>
<dbReference type="SUPFAM" id="SSF51679">
    <property type="entry name" value="Bacterial luciferase-like"/>
    <property type="match status" value="1"/>
</dbReference>
<evidence type="ECO:0000313" key="8">
    <source>
        <dbReference type="EMBL" id="ASW04146.1"/>
    </source>
</evidence>
<dbReference type="Gene3D" id="3.20.20.30">
    <property type="entry name" value="Luciferase-like domain"/>
    <property type="match status" value="1"/>
</dbReference>
<feature type="binding site" evidence="6">
    <location>
        <position position="217"/>
    </location>
    <ligand>
        <name>FMN</name>
        <dbReference type="ChEBI" id="CHEBI:58210"/>
    </ligand>
</feature>
<organism evidence="8 9">
    <name type="scientific">Paraburkholderia aromaticivorans</name>
    <dbReference type="NCBI Taxonomy" id="2026199"/>
    <lineage>
        <taxon>Bacteria</taxon>
        <taxon>Pseudomonadati</taxon>
        <taxon>Pseudomonadota</taxon>
        <taxon>Betaproteobacteria</taxon>
        <taxon>Burkholderiales</taxon>
        <taxon>Burkholderiaceae</taxon>
        <taxon>Paraburkholderia</taxon>
    </lineage>
</organism>
<dbReference type="NCBIfam" id="TIGR03860">
    <property type="entry name" value="FMN_nitrolo"/>
    <property type="match status" value="1"/>
</dbReference>
<dbReference type="InterPro" id="IPR036661">
    <property type="entry name" value="Luciferase-like_sf"/>
</dbReference>
<keyword evidence="3" id="KW-0560">Oxidoreductase</keyword>
<protein>
    <submittedName>
        <fullName evidence="8">LLM class flavin-dependent oxidoreductase</fullName>
    </submittedName>
</protein>
<keyword evidence="1 6" id="KW-0285">Flavoprotein</keyword>
<evidence type="ECO:0000256" key="1">
    <source>
        <dbReference type="ARBA" id="ARBA00022630"/>
    </source>
</evidence>
<dbReference type="InterPro" id="IPR051260">
    <property type="entry name" value="Diverse_substr_monoxygenases"/>
</dbReference>
<feature type="binding site" evidence="6">
    <location>
        <position position="147"/>
    </location>
    <ligand>
        <name>FMN</name>
        <dbReference type="ChEBI" id="CHEBI:58210"/>
    </ligand>
</feature>
<keyword evidence="2 6" id="KW-0288">FMN</keyword>
<comment type="similarity">
    <text evidence="5">Belongs to the NtaA/SnaA/DszA monooxygenase family.</text>
</comment>
<feature type="domain" description="Luciferase-like" evidence="7">
    <location>
        <begin position="14"/>
        <end position="377"/>
    </location>
</feature>
<dbReference type="Pfam" id="PF00296">
    <property type="entry name" value="Bac_luciferase"/>
    <property type="match status" value="1"/>
</dbReference>
<feature type="binding site" evidence="6">
    <location>
        <position position="218"/>
    </location>
    <ligand>
        <name>FMN</name>
        <dbReference type="ChEBI" id="CHEBI:58210"/>
    </ligand>
</feature>
<keyword evidence="9" id="KW-1185">Reference proteome</keyword>
<feature type="binding site" evidence="6">
    <location>
        <position position="93"/>
    </location>
    <ligand>
        <name>FMN</name>
        <dbReference type="ChEBI" id="CHEBI:58210"/>
    </ligand>
</feature>
<evidence type="ECO:0000256" key="6">
    <source>
        <dbReference type="PIRSR" id="PIRSR000337-1"/>
    </source>
</evidence>
<dbReference type="GO" id="GO:0004497">
    <property type="term" value="F:monooxygenase activity"/>
    <property type="evidence" value="ECO:0007669"/>
    <property type="project" value="UniProtKB-KW"/>
</dbReference>
<geneLocation type="plasmid" evidence="8 9">
    <name>pBN3</name>
</geneLocation>
<evidence type="ECO:0000256" key="3">
    <source>
        <dbReference type="ARBA" id="ARBA00023002"/>
    </source>
</evidence>
<evidence type="ECO:0000256" key="2">
    <source>
        <dbReference type="ARBA" id="ARBA00022643"/>
    </source>
</evidence>
<dbReference type="InterPro" id="IPR016215">
    <property type="entry name" value="NTA_MOA"/>
</dbReference>
<evidence type="ECO:0000256" key="5">
    <source>
        <dbReference type="ARBA" id="ARBA00033748"/>
    </source>
</evidence>
<reference evidence="8 9" key="1">
    <citation type="submission" date="2017-08" db="EMBL/GenBank/DDBJ databases">
        <title>Identification and genetic characteristics of simultaneous BTEX- and naphthalene-degrading Paraburkholderia sp. BN5 isolated from petroleum-contaminated soil.</title>
        <authorList>
            <person name="Lee Y."/>
            <person name="Jeon C.O."/>
        </authorList>
    </citation>
    <scope>NUCLEOTIDE SEQUENCE [LARGE SCALE GENOMIC DNA]</scope>
    <source>
        <strain evidence="8 9">BN5</strain>
        <plasmid evidence="8 9">pBN3</plasmid>
    </source>
</reference>
<dbReference type="PANTHER" id="PTHR30011:SF16">
    <property type="entry name" value="C2H2 FINGER DOMAIN TRANSCRIPTION FACTOR (EUROFUNG)-RELATED"/>
    <property type="match status" value="1"/>
</dbReference>
<dbReference type="PANTHER" id="PTHR30011">
    <property type="entry name" value="ALKANESULFONATE MONOOXYGENASE-RELATED"/>
    <property type="match status" value="1"/>
</dbReference>
<keyword evidence="8" id="KW-0614">Plasmid</keyword>
<dbReference type="InterPro" id="IPR011251">
    <property type="entry name" value="Luciferase-like_dom"/>
</dbReference>
<keyword evidence="4" id="KW-0503">Monooxygenase</keyword>
<proteinExistence type="inferred from homology"/>
<dbReference type="OrthoDB" id="4505903at2"/>
<accession>A0A248VYM0</accession>
<dbReference type="GO" id="GO:0016705">
    <property type="term" value="F:oxidoreductase activity, acting on paired donors, with incorporation or reduction of molecular oxygen"/>
    <property type="evidence" value="ECO:0007669"/>
    <property type="project" value="InterPro"/>
</dbReference>